<dbReference type="EMBL" id="AJTX02000004">
    <property type="protein sequence ID" value="KKI99959.1"/>
    <property type="molecule type" value="Genomic_DNA"/>
</dbReference>
<evidence type="ECO:0000313" key="2">
    <source>
        <dbReference type="EMBL" id="KKI99959.1"/>
    </source>
</evidence>
<reference evidence="2 3" key="1">
    <citation type="submission" date="2012-04" db="EMBL/GenBank/DDBJ databases">
        <authorList>
            <person name="Shanker A."/>
            <person name="Yadav P."/>
            <person name="Khan S."/>
            <person name="Sharma V."/>
        </authorList>
    </citation>
    <scope>NUCLEOTIDE SEQUENCE [LARGE SCALE GENOMIC DNA]</scope>
    <source>
        <strain evidence="2">CALU 1027</strain>
    </source>
</reference>
<sequence length="85" mass="10161">MPVISRFLGITIAMYWNDHLPPHYHAKYGHYEVIIDIATGVVTGSFPKRALRHVLEWHDLHREKLMENWEICRQKQMPQQIEPLE</sequence>
<keyword evidence="3" id="KW-1185">Reference proteome</keyword>
<dbReference type="AlphaFoldDB" id="A0A0M2PV03"/>
<proteinExistence type="predicted"/>
<reference evidence="2 3" key="2">
    <citation type="submission" date="2015-04" db="EMBL/GenBank/DDBJ databases">
        <authorList>
            <person name="Syromyatnikov M.Y."/>
            <person name="Popov V.N."/>
        </authorList>
    </citation>
    <scope>NUCLEOTIDE SEQUENCE [LARGE SCALE GENOMIC DNA]</scope>
    <source>
        <strain evidence="2">CALU 1027</strain>
    </source>
</reference>
<dbReference type="Proteomes" id="UP000034681">
    <property type="component" value="Unassembled WGS sequence"/>
</dbReference>
<comment type="caution">
    <text evidence="2">The sequence shown here is derived from an EMBL/GenBank/DDBJ whole genome shotgun (WGS) entry which is preliminary data.</text>
</comment>
<accession>A0A0M2PV03</accession>
<evidence type="ECO:0000313" key="1">
    <source>
        <dbReference type="EMBL" id="KKI99920.1"/>
    </source>
</evidence>
<dbReference type="EMBL" id="AJTX02000004">
    <property type="protein sequence ID" value="KKI99920.1"/>
    <property type="molecule type" value="Genomic_DNA"/>
</dbReference>
<dbReference type="InterPro" id="IPR025427">
    <property type="entry name" value="DUF4160"/>
</dbReference>
<evidence type="ECO:0000313" key="3">
    <source>
        <dbReference type="Proteomes" id="UP000034681"/>
    </source>
</evidence>
<protein>
    <submittedName>
        <fullName evidence="2">Transcriptional regulator</fullName>
    </submittedName>
</protein>
<dbReference type="STRING" id="317619.GCA_000332315_00592"/>
<dbReference type="RefSeq" id="WP_017711253.1">
    <property type="nucleotide sequence ID" value="NZ_KB235933.1"/>
</dbReference>
<gene>
    <name evidence="1" type="ORF">PROH_08950</name>
    <name evidence="2" type="ORF">PROH_09215</name>
</gene>
<dbReference type="OrthoDB" id="122670at2"/>
<dbReference type="Pfam" id="PF13711">
    <property type="entry name" value="DUF4160"/>
    <property type="match status" value="1"/>
</dbReference>
<name>A0A0M2PV03_PROHO</name>
<organism evidence="2 3">
    <name type="scientific">Prochlorothrix hollandica PCC 9006 = CALU 1027</name>
    <dbReference type="NCBI Taxonomy" id="317619"/>
    <lineage>
        <taxon>Bacteria</taxon>
        <taxon>Bacillati</taxon>
        <taxon>Cyanobacteriota</taxon>
        <taxon>Cyanophyceae</taxon>
        <taxon>Prochlorotrichales</taxon>
        <taxon>Prochlorotrichaceae</taxon>
        <taxon>Prochlorothrix</taxon>
    </lineage>
</organism>